<comment type="caution">
    <text evidence="1">The sequence shown here is derived from an EMBL/GenBank/DDBJ whole genome shotgun (WGS) entry which is preliminary data.</text>
</comment>
<gene>
    <name evidence="1" type="ORF">EA473_21750</name>
</gene>
<accession>A0A3N6LLE5</accession>
<sequence>MAVLGDAYNRTEAEELGETAIQLLEESPGKEIIVVAKCEDAFEILDQEVTLGYPNGYSDLKPEDYSSVRDWRGRNVHVLGGSPQSQFEVIEELTQPNLTRDPPADIRGVDGNGVQKAAYFGEFYSRDGYQRADHLSIRETVKISLEEIKAFWQDKGLWPETEPRVLYGPAVQEPDQLIYMDQGGDPIPSRDALENAYIGEYEEHGRLAFENKTQKQFVEHREALNKI</sequence>
<dbReference type="InterPro" id="IPR046718">
    <property type="entry name" value="DUF6610"/>
</dbReference>
<reference evidence="1 2" key="1">
    <citation type="submission" date="2018-10" db="EMBL/GenBank/DDBJ databases">
        <title>Natrarchaeobius chitinivorans gen. nov., sp. nov., and Natrarchaeobius haloalkaliphilus sp. nov., alkaliphilic, chitin-utilizing haloarchaea from hypersaline alkaline lakes.</title>
        <authorList>
            <person name="Sorokin D.Y."/>
            <person name="Elcheninov A.G."/>
            <person name="Kostrikina N.A."/>
            <person name="Bale N.J."/>
            <person name="Sinninghe Damste J.S."/>
            <person name="Khijniak T.V."/>
            <person name="Kublanov I.V."/>
            <person name="Toshchakov S.V."/>
        </authorList>
    </citation>
    <scope>NUCLEOTIDE SEQUENCE [LARGE SCALE GENOMIC DNA]</scope>
    <source>
        <strain evidence="1 2">AArcht4T</strain>
    </source>
</reference>
<dbReference type="Pfam" id="PF20314">
    <property type="entry name" value="DUF6610"/>
    <property type="match status" value="1"/>
</dbReference>
<proteinExistence type="predicted"/>
<protein>
    <submittedName>
        <fullName evidence="1">Uncharacterized protein</fullName>
    </submittedName>
</protein>
<keyword evidence="2" id="KW-1185">Reference proteome</keyword>
<dbReference type="Proteomes" id="UP000282323">
    <property type="component" value="Unassembled WGS sequence"/>
</dbReference>
<organism evidence="1 2">
    <name type="scientific">Natrarchaeobius chitinivorans</name>
    <dbReference type="NCBI Taxonomy" id="1679083"/>
    <lineage>
        <taxon>Archaea</taxon>
        <taxon>Methanobacteriati</taxon>
        <taxon>Methanobacteriota</taxon>
        <taxon>Stenosarchaea group</taxon>
        <taxon>Halobacteria</taxon>
        <taxon>Halobacteriales</taxon>
        <taxon>Natrialbaceae</taxon>
        <taxon>Natrarchaeobius</taxon>
    </lineage>
</organism>
<dbReference type="EMBL" id="REGA01000033">
    <property type="protein sequence ID" value="RQG89638.1"/>
    <property type="molecule type" value="Genomic_DNA"/>
</dbReference>
<evidence type="ECO:0000313" key="1">
    <source>
        <dbReference type="EMBL" id="RQG89638.1"/>
    </source>
</evidence>
<name>A0A3N6LLE5_NATCH</name>
<evidence type="ECO:0000313" key="2">
    <source>
        <dbReference type="Proteomes" id="UP000282323"/>
    </source>
</evidence>
<dbReference type="AlphaFoldDB" id="A0A3N6LLE5"/>